<protein>
    <submittedName>
        <fullName evidence="2">Esterase</fullName>
    </submittedName>
</protein>
<evidence type="ECO:0000313" key="2">
    <source>
        <dbReference type="EMBL" id="ABB84833.1"/>
    </source>
</evidence>
<dbReference type="Pfam" id="PF00144">
    <property type="entry name" value="Beta-lactamase"/>
    <property type="match status" value="1"/>
</dbReference>
<dbReference type="SUPFAM" id="SSF56601">
    <property type="entry name" value="beta-lactamase/transpeptidase-like"/>
    <property type="match status" value="1"/>
</dbReference>
<proteinExistence type="predicted"/>
<name>Q2I6M1_9DELT</name>
<dbReference type="AlphaFoldDB" id="Q2I6M1"/>
<reference evidence="2" key="1">
    <citation type="journal article" date="2006" name="Microbiology">
        <title>Metagenomic analysis of mesopelagic Antarctic plankton reveals a novel deltaproteobacterial group.</title>
        <authorList>
            <person name="Moreira D."/>
            <person name="Rodriguez-Valera F."/>
            <person name="Lopez-Garcia P."/>
        </authorList>
    </citation>
    <scope>NUCLEOTIDE SEQUENCE</scope>
</reference>
<dbReference type="Gene3D" id="3.40.710.10">
    <property type="entry name" value="DD-peptidase/beta-lactamase superfamily"/>
    <property type="match status" value="1"/>
</dbReference>
<evidence type="ECO:0000259" key="1">
    <source>
        <dbReference type="Pfam" id="PF00144"/>
    </source>
</evidence>
<dbReference type="InterPro" id="IPR052907">
    <property type="entry name" value="Beta-lactamase/esterase"/>
</dbReference>
<organism evidence="2">
    <name type="scientific">uncultured delta proteobacterium DeepAnt-32C6</name>
    <dbReference type="NCBI Taxonomy" id="357895"/>
    <lineage>
        <taxon>Bacteria</taxon>
        <taxon>Deltaproteobacteria</taxon>
        <taxon>environmental samples</taxon>
    </lineage>
</organism>
<accession>Q2I6M1</accession>
<feature type="domain" description="Beta-lactamase-related" evidence="1">
    <location>
        <begin position="55"/>
        <end position="392"/>
    </location>
</feature>
<sequence length="417" mass="46087">MRLPFRKLRVPRNLDDVTSTRHTCEVDPQDLGLAPDAVQRIWAGVQRYYRTGTQPLIALCLRRQGQVLIDRAIGHSHGLTYDSQRPLRRASTDDPVCIFSASKAVTAILMHRLDALNLLRLDDPVAEYIPAFGKKGKADMTIRHVLTHRSGIPSIAIDGQSLDLLADWRTIIDLLCETRPTWAPGRRLAYHAVTGGFILGEIAQRVTGRPLPELLREELAEPLGCRYLSYGVAEEHTDRVAENVFTGLPIPPPISTLVKRALGMSFRDAIDTSNQARYLTGLVPSGNVVATADDLSRFFQLLLGNGSFEGRAILQPSTVRRALTESAYYELDLTLGLPVRYGQGLMLGGPLLSLFGWDTPHAYGHYGFVTIVGWADPERELAGALLTTGKGLFGGHLLPFYAVLSEIARHCPRVRRL</sequence>
<dbReference type="InterPro" id="IPR001466">
    <property type="entry name" value="Beta-lactam-related"/>
</dbReference>
<dbReference type="PANTHER" id="PTHR43319:SF3">
    <property type="entry name" value="BETA-LACTAMASE-RELATED DOMAIN-CONTAINING PROTEIN"/>
    <property type="match status" value="1"/>
</dbReference>
<dbReference type="InterPro" id="IPR012338">
    <property type="entry name" value="Beta-lactam/transpept-like"/>
</dbReference>
<dbReference type="EMBL" id="DQ267496">
    <property type="protein sequence ID" value="ABB84833.1"/>
    <property type="molecule type" value="Genomic_DNA"/>
</dbReference>
<dbReference type="PANTHER" id="PTHR43319">
    <property type="entry name" value="BETA-LACTAMASE-RELATED"/>
    <property type="match status" value="1"/>
</dbReference>